<gene>
    <name evidence="2" type="ORF">N783_21310</name>
</gene>
<dbReference type="eggNOG" id="COG1011">
    <property type="taxonomic scope" value="Bacteria"/>
</dbReference>
<protein>
    <recommendedName>
        <fullName evidence="4">Hydrolase</fullName>
    </recommendedName>
</protein>
<name>A0A0A5I3B7_9BACI</name>
<dbReference type="RefSeq" id="WP_027448637.1">
    <property type="nucleotide sequence ID" value="NZ_AVPF01000008.1"/>
</dbReference>
<dbReference type="InterPro" id="IPR036412">
    <property type="entry name" value="HAD-like_sf"/>
</dbReference>
<dbReference type="PANTHER" id="PTHR43316">
    <property type="entry name" value="HYDROLASE, HALOACID DELAHOGENASE-RELATED"/>
    <property type="match status" value="1"/>
</dbReference>
<dbReference type="AlphaFoldDB" id="A0A0A5I3B7"/>
<dbReference type="Proteomes" id="UP000030403">
    <property type="component" value="Unassembled WGS sequence"/>
</dbReference>
<evidence type="ECO:0000256" key="1">
    <source>
        <dbReference type="ARBA" id="ARBA00022801"/>
    </source>
</evidence>
<dbReference type="Gene3D" id="3.40.50.1000">
    <property type="entry name" value="HAD superfamily/HAD-like"/>
    <property type="match status" value="1"/>
</dbReference>
<dbReference type="InterPro" id="IPR023214">
    <property type="entry name" value="HAD_sf"/>
</dbReference>
<accession>A0A0A5I3B7</accession>
<dbReference type="SUPFAM" id="SSF56784">
    <property type="entry name" value="HAD-like"/>
    <property type="match status" value="1"/>
</dbReference>
<dbReference type="EMBL" id="AVPF01000008">
    <property type="protein sequence ID" value="KGX90332.1"/>
    <property type="molecule type" value="Genomic_DNA"/>
</dbReference>
<evidence type="ECO:0008006" key="4">
    <source>
        <dbReference type="Google" id="ProtNLM"/>
    </source>
</evidence>
<dbReference type="OrthoDB" id="2081981at2"/>
<sequence length="285" mass="32854">MLPTHSFIEDSKVLIFDLDGTLYEDTAHFDLFAEKLQKLVPHDQQENFQQDFQKVKNGTHPLAIGKVYDAQEDLIWTWDPFIETLTMPETWSGELHNQQDKHLKFPASSFDFDRWIAIGDGWWPPYVLARHYGVPMKTCHNAYNETKVDMAKGDGWITETPGLRDFLHKLKDDMKIVLMTNSDAVDVERLLEHLSLQHAFETKITSAVKPVRTKEHFEQIVNQYNVPPEKVISIGDNFMNEIAPALQMGMKAVWLTPDQPQQAHENLWPVTSLVDIIPKCSGKEE</sequence>
<evidence type="ECO:0000313" key="3">
    <source>
        <dbReference type="Proteomes" id="UP000030403"/>
    </source>
</evidence>
<proteinExistence type="predicted"/>
<dbReference type="InterPro" id="IPR051540">
    <property type="entry name" value="S-2-haloacid_dehalogenase"/>
</dbReference>
<dbReference type="GO" id="GO:0016787">
    <property type="term" value="F:hydrolase activity"/>
    <property type="evidence" value="ECO:0007669"/>
    <property type="project" value="UniProtKB-KW"/>
</dbReference>
<dbReference type="STRING" id="1385511.GCA_000425225_02155"/>
<reference evidence="2 3" key="1">
    <citation type="submission" date="2013-08" db="EMBL/GenBank/DDBJ databases">
        <authorList>
            <person name="Huang J."/>
            <person name="Wang G."/>
        </authorList>
    </citation>
    <scope>NUCLEOTIDE SEQUENCE [LARGE SCALE GENOMIC DNA]</scope>
    <source>
        <strain evidence="2 3">BH030004</strain>
    </source>
</reference>
<keyword evidence="1" id="KW-0378">Hydrolase</keyword>
<comment type="caution">
    <text evidence="2">The sequence shown here is derived from an EMBL/GenBank/DDBJ whole genome shotgun (WGS) entry which is preliminary data.</text>
</comment>
<evidence type="ECO:0000313" key="2">
    <source>
        <dbReference type="EMBL" id="KGX90332.1"/>
    </source>
</evidence>
<keyword evidence="3" id="KW-1185">Reference proteome</keyword>
<dbReference type="Pfam" id="PF00702">
    <property type="entry name" value="Hydrolase"/>
    <property type="match status" value="1"/>
</dbReference>
<organism evidence="2 3">
    <name type="scientific">Pontibacillus marinus BH030004 = DSM 16465</name>
    <dbReference type="NCBI Taxonomy" id="1385511"/>
    <lineage>
        <taxon>Bacteria</taxon>
        <taxon>Bacillati</taxon>
        <taxon>Bacillota</taxon>
        <taxon>Bacilli</taxon>
        <taxon>Bacillales</taxon>
        <taxon>Bacillaceae</taxon>
        <taxon>Pontibacillus</taxon>
    </lineage>
</organism>